<dbReference type="RefSeq" id="WP_114813914.1">
    <property type="nucleotide sequence ID" value="NZ_CP139965.1"/>
</dbReference>
<reference evidence="2 3" key="1">
    <citation type="submission" date="2023-12" db="EMBL/GenBank/DDBJ databases">
        <title>Genome sequencing and assembly of bacterial species from a model synthetic community.</title>
        <authorList>
            <person name="Hogle S.L."/>
        </authorList>
    </citation>
    <scope>NUCLEOTIDE SEQUENCE [LARGE SCALE GENOMIC DNA]</scope>
    <source>
        <strain evidence="2 3">HAMBI 2494</strain>
    </source>
</reference>
<dbReference type="PROSITE" id="PS51707">
    <property type="entry name" value="CYTH"/>
    <property type="match status" value="1"/>
</dbReference>
<evidence type="ECO:0000313" key="2">
    <source>
        <dbReference type="EMBL" id="WQD76235.1"/>
    </source>
</evidence>
<dbReference type="CDD" id="cd07890">
    <property type="entry name" value="CYTH-like_AC_IV-like"/>
    <property type="match status" value="1"/>
</dbReference>
<dbReference type="InterPro" id="IPR033469">
    <property type="entry name" value="CYTH-like_dom_sf"/>
</dbReference>
<feature type="domain" description="CYTH" evidence="1">
    <location>
        <begin position="2"/>
        <end position="170"/>
    </location>
</feature>
<dbReference type="SUPFAM" id="SSF55154">
    <property type="entry name" value="CYTH-like phosphatases"/>
    <property type="match status" value="1"/>
</dbReference>
<dbReference type="PANTHER" id="PTHR21028:SF2">
    <property type="entry name" value="CYTH DOMAIN-CONTAINING PROTEIN"/>
    <property type="match status" value="1"/>
</dbReference>
<dbReference type="PANTHER" id="PTHR21028">
    <property type="entry name" value="SI:CH211-156B7.4"/>
    <property type="match status" value="1"/>
</dbReference>
<evidence type="ECO:0000259" key="1">
    <source>
        <dbReference type="PROSITE" id="PS51707"/>
    </source>
</evidence>
<gene>
    <name evidence="2" type="ORF">U0042_19250</name>
</gene>
<protein>
    <submittedName>
        <fullName evidence="2">Class IV adenylate cyclase</fullName>
    </submittedName>
</protein>
<name>A0ABZ0WFX5_9BURK</name>
<dbReference type="Pfam" id="PF01928">
    <property type="entry name" value="CYTH"/>
    <property type="match status" value="1"/>
</dbReference>
<organism evidence="2 3">
    <name type="scientific">Paraburkholderia kururiensis</name>
    <dbReference type="NCBI Taxonomy" id="984307"/>
    <lineage>
        <taxon>Bacteria</taxon>
        <taxon>Pseudomonadati</taxon>
        <taxon>Pseudomonadota</taxon>
        <taxon>Betaproteobacteria</taxon>
        <taxon>Burkholderiales</taxon>
        <taxon>Burkholderiaceae</taxon>
        <taxon>Paraburkholderia</taxon>
    </lineage>
</organism>
<dbReference type="InterPro" id="IPR023577">
    <property type="entry name" value="CYTH_domain"/>
</dbReference>
<dbReference type="InterPro" id="IPR008173">
    <property type="entry name" value="Adenylyl_cyclase_CyaB"/>
</dbReference>
<dbReference type="EMBL" id="CP139965">
    <property type="protein sequence ID" value="WQD76235.1"/>
    <property type="molecule type" value="Genomic_DNA"/>
</dbReference>
<dbReference type="SMART" id="SM01118">
    <property type="entry name" value="CYTH"/>
    <property type="match status" value="1"/>
</dbReference>
<accession>A0ABZ0WFX5</accession>
<keyword evidence="3" id="KW-1185">Reference proteome</keyword>
<evidence type="ECO:0000313" key="3">
    <source>
        <dbReference type="Proteomes" id="UP001325479"/>
    </source>
</evidence>
<dbReference type="Gene3D" id="2.40.320.10">
    <property type="entry name" value="Hypothetical Protein Pfu-838710-001"/>
    <property type="match status" value="1"/>
</dbReference>
<proteinExistence type="predicted"/>
<dbReference type="Proteomes" id="UP001325479">
    <property type="component" value="Chromosome"/>
</dbReference>
<sequence>MARNIEIKARARDFEQLRERAAQLTPESPLIFRQQDFFYDVPRGRLKLRQFDDGTPAELIFYQRDDRDGPKASYYTRSPVTNPEAMHALLATALTTRGIVTKERHVYLVGRTRIHLDRVDGLGDFVELEVVLGPDDDEEGGEAEAHAVFAKLGVPEADLVAVAYVDLLNAADDKPELGEPLIVA</sequence>